<dbReference type="InterPro" id="IPR036188">
    <property type="entry name" value="FAD/NAD-bd_sf"/>
</dbReference>
<organism evidence="2 3">
    <name type="scientific">Phytophthora kernoviae</name>
    <dbReference type="NCBI Taxonomy" id="325452"/>
    <lineage>
        <taxon>Eukaryota</taxon>
        <taxon>Sar</taxon>
        <taxon>Stramenopiles</taxon>
        <taxon>Oomycota</taxon>
        <taxon>Peronosporomycetes</taxon>
        <taxon>Peronosporales</taxon>
        <taxon>Peronosporaceae</taxon>
        <taxon>Phytophthora</taxon>
    </lineage>
</organism>
<evidence type="ECO:0000313" key="3">
    <source>
        <dbReference type="Proteomes" id="UP000277300"/>
    </source>
</evidence>
<dbReference type="SUPFAM" id="SSF54373">
    <property type="entry name" value="FAD-linked reductases, C-terminal domain"/>
    <property type="match status" value="1"/>
</dbReference>
<dbReference type="EMBL" id="MBDO02000004">
    <property type="protein sequence ID" value="RLN69470.1"/>
    <property type="molecule type" value="Genomic_DNA"/>
</dbReference>
<comment type="caution">
    <text evidence="2">The sequence shown here is derived from an EMBL/GenBank/DDBJ whole genome shotgun (WGS) entry which is preliminary data.</text>
</comment>
<protein>
    <recommendedName>
        <fullName evidence="1">Amine oxidase domain-containing protein</fullName>
    </recommendedName>
</protein>
<dbReference type="Gene3D" id="3.50.50.60">
    <property type="entry name" value="FAD/NAD(P)-binding domain"/>
    <property type="match status" value="1"/>
</dbReference>
<name>A0A3F2S4R7_9STRA</name>
<evidence type="ECO:0000259" key="1">
    <source>
        <dbReference type="Pfam" id="PF01593"/>
    </source>
</evidence>
<dbReference type="SUPFAM" id="SSF51905">
    <property type="entry name" value="FAD/NAD(P)-binding domain"/>
    <property type="match status" value="1"/>
</dbReference>
<dbReference type="Gene3D" id="3.90.660.10">
    <property type="match status" value="1"/>
</dbReference>
<gene>
    <name evidence="2" type="ORF">BBP00_00000346</name>
</gene>
<dbReference type="AlphaFoldDB" id="A0A3F2S4R7"/>
<dbReference type="Pfam" id="PF01593">
    <property type="entry name" value="Amino_oxidase"/>
    <property type="match status" value="1"/>
</dbReference>
<proteinExistence type="predicted"/>
<evidence type="ECO:0000313" key="2">
    <source>
        <dbReference type="EMBL" id="RLN69470.1"/>
    </source>
</evidence>
<dbReference type="PANTHER" id="PTHR10742:SF410">
    <property type="entry name" value="LYSINE-SPECIFIC HISTONE DEMETHYLASE 2"/>
    <property type="match status" value="1"/>
</dbReference>
<dbReference type="Proteomes" id="UP000277300">
    <property type="component" value="Unassembled WGS sequence"/>
</dbReference>
<reference evidence="2 3" key="1">
    <citation type="submission" date="2018-07" db="EMBL/GenBank/DDBJ databases">
        <title>Genome sequencing of oomycete isolates from Chile give support for New Zealand origin for Phytophthora kernoviae and make available the first Nothophytophthora sp. genome.</title>
        <authorList>
            <person name="Studholme D.J."/>
            <person name="Sanfuentes E."/>
            <person name="Panda P."/>
            <person name="Hill R."/>
            <person name="Sambles C."/>
            <person name="Grant M."/>
            <person name="Williams N.M."/>
            <person name="Mcdougal R.L."/>
        </authorList>
    </citation>
    <scope>NUCLEOTIDE SEQUENCE [LARGE SCALE GENOMIC DNA]</scope>
    <source>
        <strain evidence="2">Chile6</strain>
    </source>
</reference>
<accession>A0A3F2S4R7</accession>
<dbReference type="GO" id="GO:0016491">
    <property type="term" value="F:oxidoreductase activity"/>
    <property type="evidence" value="ECO:0007669"/>
    <property type="project" value="InterPro"/>
</dbReference>
<dbReference type="InterPro" id="IPR002937">
    <property type="entry name" value="Amino_oxidase"/>
</dbReference>
<dbReference type="OrthoDB" id="5046242at2759"/>
<dbReference type="InterPro" id="IPR050281">
    <property type="entry name" value="Flavin_monoamine_oxidase"/>
</dbReference>
<dbReference type="PANTHER" id="PTHR10742">
    <property type="entry name" value="FLAVIN MONOAMINE OXIDASE"/>
    <property type="match status" value="1"/>
</dbReference>
<feature type="domain" description="Amine oxidase" evidence="1">
    <location>
        <begin position="15"/>
        <end position="430"/>
    </location>
</feature>
<sequence length="529" mass="58881">MSDNKYRVVVVGAGMAGLAAADALLALGQFSVEDLCVLEAQSRIGGRIHTRTFSDELSVKVEVGAAWIHGTEGNPFVGLARKFGIELKQISARNPWLHPSSCPNFLLYVGDRQLTDEEVEQTWKWQGLLLRKLQKLALSGSVQDKALDAVVEQLLKDDTELREVVTSTANARDRLLLCLHLIETWMGSTSDEMQVDIFGEIDLMGDDPGAHCIVPTGMTSFVDHLSAPIKNVIRTGTCVTTINYESKDAVVIECTDGHSVTADHVVVTCSLGFLKSGKLHFQPDLPVVKADALTRSQMGQCMKVLVQFPEAFWPENATFIGLINGNSRPDESEARRVYFPVVFSYYAAKGIPILEGDLVGDQVRVMSATLSDVEFVQALFQQLQDTFGPDIPEPMGHFITRWDQDKWAMGAYSSVTVDSSYEDPDLLRDTIEHRPINTSSIHRCMINSDGSFGFNFGFGFDHDFDYYDGVFDLRYGQIGHLTDVFCNNLIHLDVCRVSYPFLESCFDSKNVVCVNWDCDYGYSYGCEKF</sequence>